<dbReference type="GO" id="GO:0016020">
    <property type="term" value="C:membrane"/>
    <property type="evidence" value="ECO:0007669"/>
    <property type="project" value="UniProtKB-SubCell"/>
</dbReference>
<feature type="non-terminal residue" evidence="11">
    <location>
        <position position="115"/>
    </location>
</feature>
<evidence type="ECO:0000313" key="11">
    <source>
        <dbReference type="EMBL" id="VCX37886.1"/>
    </source>
</evidence>
<proteinExistence type="inferred from homology"/>
<name>A0A9X9M6P2_GULGU</name>
<evidence type="ECO:0000313" key="12">
    <source>
        <dbReference type="Proteomes" id="UP000269945"/>
    </source>
</evidence>
<dbReference type="PANTHER" id="PTHR32001:SF1">
    <property type="entry name" value="KERATINOCYTE-ASSOCIATED PROTEIN 2"/>
    <property type="match status" value="1"/>
</dbReference>
<feature type="transmembrane region" description="Helical" evidence="10">
    <location>
        <begin position="12"/>
        <end position="32"/>
    </location>
</feature>
<dbReference type="InterPro" id="IPR018614">
    <property type="entry name" value="KRTCAP2"/>
</dbReference>
<protein>
    <recommendedName>
        <fullName evidence="3">Dolichyl-diphosphooligosaccharide--protein glycosyltransferase subunit KCP2</fullName>
    </recommendedName>
    <alternativeName>
        <fullName evidence="7">Keratinocyte-associated protein 2</fullName>
    </alternativeName>
</protein>
<sequence>MHVYHLQLACTQWLTIKGCLLGSSLLVFSLTATRNLENVVFGKGFQAKIFPKILPCLLLALLASGLIHQVCITPCFTFSMVGLYDINKISSTLCQTTTPFLTPAIPHTGKDKQRN</sequence>
<organism evidence="11 12">
    <name type="scientific">Gulo gulo</name>
    <name type="common">Wolverine</name>
    <name type="synonym">Gluton</name>
    <dbReference type="NCBI Taxonomy" id="48420"/>
    <lineage>
        <taxon>Eukaryota</taxon>
        <taxon>Metazoa</taxon>
        <taxon>Chordata</taxon>
        <taxon>Craniata</taxon>
        <taxon>Vertebrata</taxon>
        <taxon>Euteleostomi</taxon>
        <taxon>Mammalia</taxon>
        <taxon>Eutheria</taxon>
        <taxon>Laurasiatheria</taxon>
        <taxon>Carnivora</taxon>
        <taxon>Caniformia</taxon>
        <taxon>Musteloidea</taxon>
        <taxon>Mustelidae</taxon>
        <taxon>Guloninae</taxon>
        <taxon>Gulo</taxon>
    </lineage>
</organism>
<keyword evidence="12" id="KW-1185">Reference proteome</keyword>
<comment type="subcellular location">
    <subcellularLocation>
        <location evidence="1">Membrane</location>
        <topology evidence="1">Multi-pass membrane protein</topology>
    </subcellularLocation>
</comment>
<comment type="caution">
    <text evidence="11">The sequence shown here is derived from an EMBL/GenBank/DDBJ whole genome shotgun (WGS) entry which is preliminary data.</text>
</comment>
<evidence type="ECO:0000256" key="1">
    <source>
        <dbReference type="ARBA" id="ARBA00004141"/>
    </source>
</evidence>
<dbReference type="Proteomes" id="UP000269945">
    <property type="component" value="Unassembled WGS sequence"/>
</dbReference>
<accession>A0A9X9M6P2</accession>
<keyword evidence="5 10" id="KW-1133">Transmembrane helix</keyword>
<evidence type="ECO:0000256" key="6">
    <source>
        <dbReference type="ARBA" id="ARBA00023136"/>
    </source>
</evidence>
<comment type="subunit">
    <text evidence="9">Component of STT3A-containing oligosaccharyl transferase (OST-A) complex. STT3A-containing complex assembly occurs through the formation of 3 subcomplexes. Subcomplex 1 contains RPN1 and TMEM258, subcomplex 2 contains the STT3A-specific subunits STT3A, DC2/OSTC, and KCP2 as well as the core subunit OST4, and subcomplex 3 contains RPN2, DAD1, and OST48. The OST-A complex can form stable complexes with the Sec61 complex or with both the Sec61 and TRAP complexes. Interacts with PSEN1 and NCSTN; indicative for an association with the gamma-secretase complex.</text>
</comment>
<dbReference type="EMBL" id="CYRY02043471">
    <property type="protein sequence ID" value="VCX37886.1"/>
    <property type="molecule type" value="Genomic_DNA"/>
</dbReference>
<dbReference type="AlphaFoldDB" id="A0A9X9M6P2"/>
<keyword evidence="4 10" id="KW-0812">Transmembrane</keyword>
<evidence type="ECO:0000256" key="10">
    <source>
        <dbReference type="SAM" id="Phobius"/>
    </source>
</evidence>
<dbReference type="Pfam" id="PF09775">
    <property type="entry name" value="Keratin_assoc"/>
    <property type="match status" value="1"/>
</dbReference>
<evidence type="ECO:0000256" key="5">
    <source>
        <dbReference type="ARBA" id="ARBA00022989"/>
    </source>
</evidence>
<gene>
    <name evidence="11" type="ORF">BN2614_LOCUS1</name>
</gene>
<comment type="similarity">
    <text evidence="2">Belongs to the KRTCAP2 family.</text>
</comment>
<evidence type="ECO:0000256" key="7">
    <source>
        <dbReference type="ARBA" id="ARBA00049813"/>
    </source>
</evidence>
<feature type="transmembrane region" description="Helical" evidence="10">
    <location>
        <begin position="53"/>
        <end position="70"/>
    </location>
</feature>
<keyword evidence="6 10" id="KW-0472">Membrane</keyword>
<evidence type="ECO:0000256" key="3">
    <source>
        <dbReference type="ARBA" id="ARBA00020175"/>
    </source>
</evidence>
<reference evidence="11 12" key="1">
    <citation type="submission" date="2018-10" db="EMBL/GenBank/DDBJ databases">
        <authorList>
            <person name="Ekblom R."/>
            <person name="Jareborg N."/>
        </authorList>
    </citation>
    <scope>NUCLEOTIDE SEQUENCE [LARGE SCALE GENOMIC DNA]</scope>
    <source>
        <tissue evidence="11">Muscle</tissue>
    </source>
</reference>
<evidence type="ECO:0000256" key="8">
    <source>
        <dbReference type="ARBA" id="ARBA00053818"/>
    </source>
</evidence>
<evidence type="ECO:0000256" key="2">
    <source>
        <dbReference type="ARBA" id="ARBA00007279"/>
    </source>
</evidence>
<evidence type="ECO:0000256" key="4">
    <source>
        <dbReference type="ARBA" id="ARBA00022692"/>
    </source>
</evidence>
<comment type="function">
    <text evidence="8">Subunit of STT3A-containing oligosaccharyl transferase (OST-A) complex that catalyzes the initial transfer of a defined glycan (Glc(3)Man(9)GlcNAc(2) in eukaryotes) from the lipid carrier dolichol-pyrophosphate to an asparagine residue within an Asn-X-Ser/Thr consensus motif in nascent polypeptide chains, the first step in protein N-glycosylation. N-glycosylation occurs cotranslationally and the complex associates with the Sec61 complex at the channel-forming translocon complex that mediates protein translocation across the endoplasmic reticulum (ER). Within the OST-A complex, acts as an adapter that anchors the OST-A complex to the Sec61 complex. May be involved in N-glycosylation of APP (amyloid-beta precursor protein). Can modulate gamma-secretase cleavage of APP by enhancing endoprotelysis of PSEN1.</text>
</comment>
<dbReference type="PANTHER" id="PTHR32001">
    <property type="entry name" value="KERATINOCYTE-ASSOCIATED PROTEIN 2"/>
    <property type="match status" value="1"/>
</dbReference>
<evidence type="ECO:0000256" key="9">
    <source>
        <dbReference type="ARBA" id="ARBA00063768"/>
    </source>
</evidence>